<comment type="caution">
    <text evidence="8">The sequence shown here is derived from an EMBL/GenBank/DDBJ whole genome shotgun (WGS) entry which is preliminary data.</text>
</comment>
<evidence type="ECO:0000259" key="7">
    <source>
        <dbReference type="PROSITE" id="PS51328"/>
    </source>
</evidence>
<dbReference type="PANTHER" id="PTHR12223:SF45">
    <property type="entry name" value="RE50040P"/>
    <property type="match status" value="1"/>
</dbReference>
<feature type="domain" description="L-type lectin-like" evidence="7">
    <location>
        <begin position="1"/>
        <end position="215"/>
    </location>
</feature>
<dbReference type="OrthoDB" id="270293at2759"/>
<comment type="subcellular location">
    <subcellularLocation>
        <location evidence="1">Membrane</location>
        <topology evidence="1">Single-pass type I membrane protein</topology>
    </subcellularLocation>
</comment>
<dbReference type="GO" id="GO:0030134">
    <property type="term" value="C:COPII-coated ER to Golgi transport vesicle"/>
    <property type="evidence" value="ECO:0007669"/>
    <property type="project" value="TreeGrafter"/>
</dbReference>
<dbReference type="CDD" id="cd07308">
    <property type="entry name" value="lectin_leg-like"/>
    <property type="match status" value="1"/>
</dbReference>
<dbReference type="GO" id="GO:0006888">
    <property type="term" value="P:endoplasmic reticulum to Golgi vesicle-mediated transport"/>
    <property type="evidence" value="ECO:0007669"/>
    <property type="project" value="TreeGrafter"/>
</dbReference>
<dbReference type="InterPro" id="IPR005052">
    <property type="entry name" value="Lectin_leg"/>
</dbReference>
<gene>
    <name evidence="8" type="ORF">BZG36_00522</name>
</gene>
<dbReference type="EMBL" id="MVBO01000003">
    <property type="protein sequence ID" value="OZJ06551.1"/>
    <property type="molecule type" value="Genomic_DNA"/>
</dbReference>
<protein>
    <recommendedName>
        <fullName evidence="7">L-type lectin-like domain-containing protein</fullName>
    </recommendedName>
</protein>
<accession>A0A261Y7J5</accession>
<dbReference type="GO" id="GO:0000139">
    <property type="term" value="C:Golgi membrane"/>
    <property type="evidence" value="ECO:0007669"/>
    <property type="project" value="TreeGrafter"/>
</dbReference>
<dbReference type="FunFam" id="2.60.120.200:FF:000095">
    <property type="entry name" value="Lectin family integral membrane protein"/>
    <property type="match status" value="1"/>
</dbReference>
<keyword evidence="3" id="KW-0732">Signal</keyword>
<dbReference type="Pfam" id="PF03388">
    <property type="entry name" value="Lectin_leg-like"/>
    <property type="match status" value="1"/>
</dbReference>
<dbReference type="PROSITE" id="PS51328">
    <property type="entry name" value="L_LECTIN_LIKE"/>
    <property type="match status" value="1"/>
</dbReference>
<keyword evidence="9" id="KW-1185">Reference proteome</keyword>
<proteinExistence type="predicted"/>
<evidence type="ECO:0000256" key="3">
    <source>
        <dbReference type="ARBA" id="ARBA00022729"/>
    </source>
</evidence>
<keyword evidence="5 6" id="KW-0472">Membrane</keyword>
<dbReference type="Gene3D" id="2.60.120.200">
    <property type="match status" value="1"/>
</dbReference>
<dbReference type="GO" id="GO:0005793">
    <property type="term" value="C:endoplasmic reticulum-Golgi intermediate compartment"/>
    <property type="evidence" value="ECO:0007669"/>
    <property type="project" value="TreeGrafter"/>
</dbReference>
<feature type="transmembrane region" description="Helical" evidence="6">
    <location>
        <begin position="237"/>
        <end position="258"/>
    </location>
</feature>
<organism evidence="8 9">
    <name type="scientific">Bifiguratus adelaidae</name>
    <dbReference type="NCBI Taxonomy" id="1938954"/>
    <lineage>
        <taxon>Eukaryota</taxon>
        <taxon>Fungi</taxon>
        <taxon>Fungi incertae sedis</taxon>
        <taxon>Mucoromycota</taxon>
        <taxon>Mucoromycotina</taxon>
        <taxon>Endogonomycetes</taxon>
        <taxon>Endogonales</taxon>
        <taxon>Endogonales incertae sedis</taxon>
        <taxon>Bifiguratus</taxon>
    </lineage>
</organism>
<evidence type="ECO:0000256" key="6">
    <source>
        <dbReference type="SAM" id="Phobius"/>
    </source>
</evidence>
<keyword evidence="4 6" id="KW-1133">Transmembrane helix</keyword>
<evidence type="ECO:0000256" key="2">
    <source>
        <dbReference type="ARBA" id="ARBA00022692"/>
    </source>
</evidence>
<dbReference type="Proteomes" id="UP000242875">
    <property type="component" value="Unassembled WGS sequence"/>
</dbReference>
<evidence type="ECO:0000256" key="4">
    <source>
        <dbReference type="ARBA" id="ARBA00022989"/>
    </source>
</evidence>
<evidence type="ECO:0000313" key="9">
    <source>
        <dbReference type="Proteomes" id="UP000242875"/>
    </source>
</evidence>
<dbReference type="GO" id="GO:0005789">
    <property type="term" value="C:endoplasmic reticulum membrane"/>
    <property type="evidence" value="ECO:0007669"/>
    <property type="project" value="TreeGrafter"/>
</dbReference>
<evidence type="ECO:0000256" key="5">
    <source>
        <dbReference type="ARBA" id="ARBA00023136"/>
    </source>
</evidence>
<name>A0A261Y7J5_9FUNG</name>
<dbReference type="GO" id="GO:0005537">
    <property type="term" value="F:D-mannose binding"/>
    <property type="evidence" value="ECO:0007669"/>
    <property type="project" value="TreeGrafter"/>
</dbReference>
<evidence type="ECO:0000313" key="8">
    <source>
        <dbReference type="EMBL" id="OZJ06551.1"/>
    </source>
</evidence>
<dbReference type="AlphaFoldDB" id="A0A261Y7J5"/>
<dbReference type="SUPFAM" id="SSF49899">
    <property type="entry name" value="Concanavalin A-like lectins/glucanases"/>
    <property type="match status" value="1"/>
</dbReference>
<sequence>MPYIDQEIQSRWFDFGGDTVINTNAMIRLTGERQSQSGWLWSRLPITAQNFQVEFEFKIHGSSNALYGDGMAMWISKQRAQQGKVFGSIDNFEGLGIFFDTYANNRRSPHSFPFVMAMLGDGSTAYDHENDGSANEVASCSSQFRSRDDVTKGRLTYYKDNYLKFELQTHGNDRWDECFRIDGVTLPPVAYLGFTAHTGEVTDNHDIISVTTSSLPPVPKVSVNRKPPPKLAKSGSVVGWMLKLGGLGLIAYGVRFAYTYYKDTQNKKTEFRF</sequence>
<reference evidence="8 9" key="1">
    <citation type="journal article" date="2017" name="Mycologia">
        <title>Bifiguratus adelaidae, gen. et sp. nov., a new member of Mucoromycotina in endophytic and soil-dwelling habitats.</title>
        <authorList>
            <person name="Torres-Cruz T.J."/>
            <person name="Billingsley Tobias T.L."/>
            <person name="Almatruk M."/>
            <person name="Hesse C."/>
            <person name="Kuske C.R."/>
            <person name="Desiro A."/>
            <person name="Benucci G.M."/>
            <person name="Bonito G."/>
            <person name="Stajich J.E."/>
            <person name="Dunlap C."/>
            <person name="Arnold A.E."/>
            <person name="Porras-Alfaro A."/>
        </authorList>
    </citation>
    <scope>NUCLEOTIDE SEQUENCE [LARGE SCALE GENOMIC DNA]</scope>
    <source>
        <strain evidence="8 9">AZ0501</strain>
    </source>
</reference>
<evidence type="ECO:0000256" key="1">
    <source>
        <dbReference type="ARBA" id="ARBA00004479"/>
    </source>
</evidence>
<dbReference type="InterPro" id="IPR051136">
    <property type="entry name" value="Intracellular_Lectin-GPT"/>
</dbReference>
<dbReference type="InterPro" id="IPR013320">
    <property type="entry name" value="ConA-like_dom_sf"/>
</dbReference>
<keyword evidence="2 6" id="KW-0812">Transmembrane</keyword>
<dbReference type="PANTHER" id="PTHR12223">
    <property type="entry name" value="VESICULAR MANNOSE-BINDING LECTIN"/>
    <property type="match status" value="1"/>
</dbReference>